<dbReference type="PANTHER" id="PTHR43390:SF1">
    <property type="entry name" value="CHLOROPLAST PROCESSING PEPTIDASE"/>
    <property type="match status" value="1"/>
</dbReference>
<comment type="similarity">
    <text evidence="3 9">Belongs to the peptidase S26 family.</text>
</comment>
<feature type="transmembrane region" description="Helical" evidence="8">
    <location>
        <begin position="20"/>
        <end position="38"/>
    </location>
</feature>
<evidence type="ECO:0000313" key="11">
    <source>
        <dbReference type="EMBL" id="ADO59525.2"/>
    </source>
</evidence>
<dbReference type="eggNOG" id="COG0681">
    <property type="taxonomic scope" value="Bacteria"/>
</dbReference>
<dbReference type="InterPro" id="IPR019533">
    <property type="entry name" value="Peptidase_S26"/>
</dbReference>
<comment type="subcellular location">
    <subcellularLocation>
        <location evidence="2">Cell membrane</location>
        <topology evidence="2">Single-pass type II membrane protein</topology>
    </subcellularLocation>
    <subcellularLocation>
        <location evidence="9">Membrane</location>
        <topology evidence="9">Single-pass type II membrane protein</topology>
    </subcellularLocation>
</comment>
<dbReference type="PROSITE" id="PS00761">
    <property type="entry name" value="SPASE_I_3"/>
    <property type="match status" value="1"/>
</dbReference>
<keyword evidence="8" id="KW-0472">Membrane</keyword>
<dbReference type="PATRIC" id="fig|886882.15.peg.5814"/>
<keyword evidence="5 8" id="KW-0645">Protease</keyword>
<dbReference type="Proteomes" id="UP000006868">
    <property type="component" value="Plasmid pSC2"/>
</dbReference>
<dbReference type="PROSITE" id="PS00760">
    <property type="entry name" value="SPASE_I_2"/>
    <property type="match status" value="1"/>
</dbReference>
<feature type="domain" description="Peptidase S26" evidence="10">
    <location>
        <begin position="22"/>
        <end position="157"/>
    </location>
</feature>
<dbReference type="CDD" id="cd06530">
    <property type="entry name" value="S26_SPase_I"/>
    <property type="match status" value="1"/>
</dbReference>
<evidence type="ECO:0000256" key="2">
    <source>
        <dbReference type="ARBA" id="ARBA00004401"/>
    </source>
</evidence>
<evidence type="ECO:0000256" key="3">
    <source>
        <dbReference type="ARBA" id="ARBA00009370"/>
    </source>
</evidence>
<evidence type="ECO:0000256" key="8">
    <source>
        <dbReference type="RuleBase" id="RU003993"/>
    </source>
</evidence>
<evidence type="ECO:0000256" key="6">
    <source>
        <dbReference type="ARBA" id="ARBA00022801"/>
    </source>
</evidence>
<keyword evidence="8" id="KW-0812">Transmembrane</keyword>
<dbReference type="AlphaFoldDB" id="E3EKS4"/>
<comment type="catalytic activity">
    <reaction evidence="1 8">
        <text>Cleavage of hydrophobic, N-terminal signal or leader sequences from secreted and periplasmic proteins.</text>
        <dbReference type="EC" id="3.4.21.89"/>
    </reaction>
</comment>
<dbReference type="InterPro" id="IPR019756">
    <property type="entry name" value="Pept_S26A_signal_pept_1_Ser-AS"/>
</dbReference>
<evidence type="ECO:0000256" key="1">
    <source>
        <dbReference type="ARBA" id="ARBA00000677"/>
    </source>
</evidence>
<dbReference type="SUPFAM" id="SSF51306">
    <property type="entry name" value="LexA/Signal peptidase"/>
    <property type="match status" value="1"/>
</dbReference>
<dbReference type="InterPro" id="IPR000223">
    <property type="entry name" value="Pept_S26A_signal_pept_1"/>
</dbReference>
<evidence type="ECO:0000256" key="5">
    <source>
        <dbReference type="ARBA" id="ARBA00022670"/>
    </source>
</evidence>
<dbReference type="PANTHER" id="PTHR43390">
    <property type="entry name" value="SIGNAL PEPTIDASE I"/>
    <property type="match status" value="1"/>
</dbReference>
<dbReference type="InterPro" id="IPR019758">
    <property type="entry name" value="Pept_S26A_signal_pept_1_CS"/>
</dbReference>
<proteinExistence type="inferred from homology"/>
<dbReference type="HOGENOM" id="CLU_028723_5_1_9"/>
<dbReference type="GO" id="GO:0005886">
    <property type="term" value="C:plasma membrane"/>
    <property type="evidence" value="ECO:0007669"/>
    <property type="project" value="UniProtKB-SubCell"/>
</dbReference>
<geneLocation type="plasmid" evidence="11 12">
    <name>pSC2</name>
</geneLocation>
<dbReference type="EC" id="3.4.21.89" evidence="4 8"/>
<evidence type="ECO:0000256" key="9">
    <source>
        <dbReference type="RuleBase" id="RU362042"/>
    </source>
</evidence>
<keyword evidence="8" id="KW-1133">Transmembrane helix</keyword>
<dbReference type="InterPro" id="IPR036286">
    <property type="entry name" value="LexA/Signal_pep-like_sf"/>
</dbReference>
<feature type="active site" evidence="7">
    <location>
        <position position="42"/>
    </location>
</feature>
<dbReference type="NCBIfam" id="TIGR02227">
    <property type="entry name" value="sigpep_I_bact"/>
    <property type="match status" value="1"/>
</dbReference>
<reference evidence="11 12" key="1">
    <citation type="journal article" date="2011" name="J. Bacteriol.">
        <title>Complete genome sequence of Paenibacillus polymyxa SC2, a strain of plant growth-promoting Rhizobacterium with broad-spectrum antimicrobial activity.</title>
        <authorList>
            <person name="Ma M."/>
            <person name="Wang C."/>
            <person name="Ding Y."/>
            <person name="Li L."/>
            <person name="Shen D."/>
            <person name="Jiang X."/>
            <person name="Guan D."/>
            <person name="Cao F."/>
            <person name="Chen H."/>
            <person name="Feng R."/>
            <person name="Wang X."/>
            <person name="Ge Y."/>
            <person name="Yao L."/>
            <person name="Bing X."/>
            <person name="Yang X."/>
            <person name="Li J."/>
            <person name="Du B."/>
        </authorList>
    </citation>
    <scope>NUCLEOTIDE SEQUENCE [LARGE SCALE GENOMIC DNA]</scope>
    <source>
        <strain evidence="11 12">SC2</strain>
        <plasmid evidence="12">pSC2</plasmid>
    </source>
</reference>
<evidence type="ECO:0000256" key="7">
    <source>
        <dbReference type="PIRSR" id="PIRSR600223-1"/>
    </source>
</evidence>
<dbReference type="InterPro" id="IPR019757">
    <property type="entry name" value="Pept_S26A_signal_pept_1_Lys-AS"/>
</dbReference>
<dbReference type="PRINTS" id="PR00727">
    <property type="entry name" value="LEADERPTASE"/>
</dbReference>
<dbReference type="GO" id="GO:0009003">
    <property type="term" value="F:signal peptidase activity"/>
    <property type="evidence" value="ECO:0007669"/>
    <property type="project" value="UniProtKB-EC"/>
</dbReference>
<name>E3EKS4_PAEPS</name>
<dbReference type="GO" id="GO:0006465">
    <property type="term" value="P:signal peptide processing"/>
    <property type="evidence" value="ECO:0007669"/>
    <property type="project" value="InterPro"/>
</dbReference>
<dbReference type="Gene3D" id="2.10.109.10">
    <property type="entry name" value="Umud Fragment, subunit A"/>
    <property type="match status" value="1"/>
</dbReference>
<gene>
    <name evidence="11" type="ORF">PPSC2_27470</name>
</gene>
<evidence type="ECO:0000256" key="4">
    <source>
        <dbReference type="ARBA" id="ARBA00013208"/>
    </source>
</evidence>
<organism evidence="11 12">
    <name type="scientific">Paenibacillus polymyxa (strain SC2)</name>
    <name type="common">Bacillus polymyxa</name>
    <dbReference type="NCBI Taxonomy" id="886882"/>
    <lineage>
        <taxon>Bacteria</taxon>
        <taxon>Bacillati</taxon>
        <taxon>Bacillota</taxon>
        <taxon>Bacilli</taxon>
        <taxon>Bacillales</taxon>
        <taxon>Paenibacillaceae</taxon>
        <taxon>Paenibacillus</taxon>
    </lineage>
</organism>
<dbReference type="PROSITE" id="PS00501">
    <property type="entry name" value="SPASE_I_1"/>
    <property type="match status" value="1"/>
</dbReference>
<feature type="active site" evidence="7">
    <location>
        <position position="81"/>
    </location>
</feature>
<sequence length="170" mass="19651">MELFDHRFFTEVWKKDRRVVRTAVMLVILFHFFSIGIVPSESMAPTLEPDDLVLYVNTKHVTRGDIVFFTYPLDEKLKYVKRIIGLPGDEVEVKNQAVYVNGKPLEENYLLEQPLYTFSKAIVPEGYYFVLGDNRNNSEDSTHWGFLKADNVNGKAIGVLLPFSKFKIIK</sequence>
<keyword evidence="11" id="KW-0614">Plasmid</keyword>
<dbReference type="EMBL" id="CP002214">
    <property type="protein sequence ID" value="ADO59525.2"/>
    <property type="molecule type" value="Genomic_DNA"/>
</dbReference>
<protein>
    <recommendedName>
        <fullName evidence="4 8">Signal peptidase I</fullName>
        <ecNumber evidence="4 8">3.4.21.89</ecNumber>
    </recommendedName>
</protein>
<evidence type="ECO:0000313" key="12">
    <source>
        <dbReference type="Proteomes" id="UP000006868"/>
    </source>
</evidence>
<evidence type="ECO:0000259" key="10">
    <source>
        <dbReference type="Pfam" id="PF10502"/>
    </source>
</evidence>
<dbReference type="KEGG" id="ppm:PPSC2_27470"/>
<dbReference type="Pfam" id="PF10502">
    <property type="entry name" value="Peptidase_S26"/>
    <property type="match status" value="1"/>
</dbReference>
<dbReference type="GO" id="GO:0004252">
    <property type="term" value="F:serine-type endopeptidase activity"/>
    <property type="evidence" value="ECO:0007669"/>
    <property type="project" value="InterPro"/>
</dbReference>
<accession>E3EKS4</accession>
<keyword evidence="6 8" id="KW-0378">Hydrolase</keyword>